<gene>
    <name evidence="3" type="ORF">DERF_009960</name>
</gene>
<dbReference type="Proteomes" id="UP000790347">
    <property type="component" value="Unassembled WGS sequence"/>
</dbReference>
<feature type="compositionally biased region" description="Gly residues" evidence="1">
    <location>
        <begin position="67"/>
        <end position="94"/>
    </location>
</feature>
<reference evidence="3" key="1">
    <citation type="submission" date="2013-05" db="EMBL/GenBank/DDBJ databases">
        <authorList>
            <person name="Yim A.K.Y."/>
            <person name="Chan T.F."/>
            <person name="Ji K.M."/>
            <person name="Liu X.Y."/>
            <person name="Zhou J.W."/>
            <person name="Li R.Q."/>
            <person name="Yang K.Y."/>
            <person name="Li J."/>
            <person name="Li M."/>
            <person name="Law P.T.W."/>
            <person name="Wu Y.L."/>
            <person name="Cai Z.L."/>
            <person name="Qin H."/>
            <person name="Bao Y."/>
            <person name="Leung R.K.K."/>
            <person name="Ng P.K.S."/>
            <person name="Zou J."/>
            <person name="Zhong X.J."/>
            <person name="Ran P.X."/>
            <person name="Zhong N.S."/>
            <person name="Liu Z.G."/>
            <person name="Tsui S.K.W."/>
        </authorList>
    </citation>
    <scope>NUCLEOTIDE SEQUENCE</scope>
    <source>
        <strain evidence="3">Derf</strain>
        <tissue evidence="3">Whole organism</tissue>
    </source>
</reference>
<evidence type="ECO:0000313" key="3">
    <source>
        <dbReference type="EMBL" id="KAH9511505.1"/>
    </source>
</evidence>
<dbReference type="EMBL" id="ASGP02000004">
    <property type="protein sequence ID" value="KAH9511505.1"/>
    <property type="molecule type" value="Genomic_DNA"/>
</dbReference>
<accession>A0A922HUY7</accession>
<keyword evidence="4" id="KW-1185">Reference proteome</keyword>
<keyword evidence="2" id="KW-0472">Membrane</keyword>
<name>A0A922HUY7_DERFA</name>
<organism evidence="3 4">
    <name type="scientific">Dermatophagoides farinae</name>
    <name type="common">American house dust mite</name>
    <dbReference type="NCBI Taxonomy" id="6954"/>
    <lineage>
        <taxon>Eukaryota</taxon>
        <taxon>Metazoa</taxon>
        <taxon>Ecdysozoa</taxon>
        <taxon>Arthropoda</taxon>
        <taxon>Chelicerata</taxon>
        <taxon>Arachnida</taxon>
        <taxon>Acari</taxon>
        <taxon>Acariformes</taxon>
        <taxon>Sarcoptiformes</taxon>
        <taxon>Astigmata</taxon>
        <taxon>Psoroptidia</taxon>
        <taxon>Analgoidea</taxon>
        <taxon>Pyroglyphidae</taxon>
        <taxon>Dermatophagoidinae</taxon>
        <taxon>Dermatophagoides</taxon>
    </lineage>
</organism>
<feature type="compositionally biased region" description="Gly residues" evidence="1">
    <location>
        <begin position="101"/>
        <end position="112"/>
    </location>
</feature>
<feature type="region of interest" description="Disordered" evidence="1">
    <location>
        <begin position="59"/>
        <end position="120"/>
    </location>
</feature>
<protein>
    <submittedName>
        <fullName evidence="3">Uncharacterized protein</fullName>
    </submittedName>
</protein>
<feature type="transmembrane region" description="Helical" evidence="2">
    <location>
        <begin position="22"/>
        <end position="42"/>
    </location>
</feature>
<dbReference type="AlphaFoldDB" id="A0A922HUY7"/>
<proteinExistence type="predicted"/>
<sequence length="120" mass="12753">MIHIFDERMGAPILILPFKMRFLSSSIMMVMAIIAFGSMFLIDETYAQRRRPRNYNHITPLSLGQSGSNGGGAIGGVGNGGRSNSGANGRGPFFGGIFNRRGGGANGGSGGRRTGRRGRF</sequence>
<evidence type="ECO:0000256" key="1">
    <source>
        <dbReference type="SAM" id="MobiDB-lite"/>
    </source>
</evidence>
<evidence type="ECO:0000256" key="2">
    <source>
        <dbReference type="SAM" id="Phobius"/>
    </source>
</evidence>
<comment type="caution">
    <text evidence="3">The sequence shown here is derived from an EMBL/GenBank/DDBJ whole genome shotgun (WGS) entry which is preliminary data.</text>
</comment>
<evidence type="ECO:0000313" key="4">
    <source>
        <dbReference type="Proteomes" id="UP000790347"/>
    </source>
</evidence>
<keyword evidence="2" id="KW-1133">Transmembrane helix</keyword>
<reference evidence="3" key="2">
    <citation type="journal article" date="2022" name="Res Sq">
        <title>Comparative Genomics Reveals Insights into the Divergent Evolution of Astigmatic Mites and Household Pest Adaptations.</title>
        <authorList>
            <person name="Xiong Q."/>
            <person name="Wan A.T.-Y."/>
            <person name="Liu X.-Y."/>
            <person name="Fung C.S.-H."/>
            <person name="Xiao X."/>
            <person name="Malainual N."/>
            <person name="Hou J."/>
            <person name="Wang L."/>
            <person name="Wang M."/>
            <person name="Yang K."/>
            <person name="Cui Y."/>
            <person name="Leung E."/>
            <person name="Nong W."/>
            <person name="Shin S.-K."/>
            <person name="Au S."/>
            <person name="Jeong K.Y."/>
            <person name="Chew F.T."/>
            <person name="Hui J."/>
            <person name="Leung T.F."/>
            <person name="Tungtrongchitr A."/>
            <person name="Zhong N."/>
            <person name="Liu Z."/>
            <person name="Tsui S."/>
        </authorList>
    </citation>
    <scope>NUCLEOTIDE SEQUENCE</scope>
    <source>
        <strain evidence="3">Derf</strain>
        <tissue evidence="3">Whole organism</tissue>
    </source>
</reference>
<keyword evidence="2" id="KW-0812">Transmembrane</keyword>